<evidence type="ECO:0000256" key="1">
    <source>
        <dbReference type="ARBA" id="ARBA00001946"/>
    </source>
</evidence>
<evidence type="ECO:0000256" key="2">
    <source>
        <dbReference type="ARBA" id="ARBA00022801"/>
    </source>
</evidence>
<keyword evidence="5" id="KW-1185">Reference proteome</keyword>
<comment type="caution">
    <text evidence="4">The sequence shown here is derived from an EMBL/GenBank/DDBJ whole genome shotgun (WGS) entry which is preliminary data.</text>
</comment>
<dbReference type="PROSITE" id="PS00893">
    <property type="entry name" value="NUDIX_BOX"/>
    <property type="match status" value="1"/>
</dbReference>
<dbReference type="InterPro" id="IPR015797">
    <property type="entry name" value="NUDIX_hydrolase-like_dom_sf"/>
</dbReference>
<sequence length="181" mass="20364">MKQKPKITARRPIQHTGIFNIEEMDLEFSNGEKRCYQRIVGAEQGAVLIVPLLDPDTVLLIKEYSAGTERYELVFPKGNIEEDEPLLDAANREIQEEIGYGAKELEHVTSVSLAPGYLRHTTHIVLARNLHPSTLPGDEPEPLEVIPVKIADIPQLLEHEDFTEARSIAALLIIRDKLRGQ</sequence>
<comment type="cofactor">
    <cofactor evidence="1">
        <name>Mg(2+)</name>
        <dbReference type="ChEBI" id="CHEBI:18420"/>
    </cofactor>
</comment>
<dbReference type="PANTHER" id="PTHR11839:SF12">
    <property type="entry name" value="ADP COMPOUNDS HYDROLASE NUDE"/>
    <property type="match status" value="1"/>
</dbReference>
<dbReference type="GO" id="GO:0019693">
    <property type="term" value="P:ribose phosphate metabolic process"/>
    <property type="evidence" value="ECO:0007669"/>
    <property type="project" value="TreeGrafter"/>
</dbReference>
<dbReference type="CDD" id="cd24156">
    <property type="entry name" value="NUDIX_ADPRase_NudE"/>
    <property type="match status" value="1"/>
</dbReference>
<dbReference type="InterPro" id="IPR000086">
    <property type="entry name" value="NUDIX_hydrolase_dom"/>
</dbReference>
<gene>
    <name evidence="4" type="ORF">BOW51_03860</name>
</gene>
<evidence type="ECO:0000313" key="4">
    <source>
        <dbReference type="EMBL" id="OOZ37127.1"/>
    </source>
</evidence>
<dbReference type="PANTHER" id="PTHR11839">
    <property type="entry name" value="UDP/ADP-SUGAR PYROPHOSPHATASE"/>
    <property type="match status" value="1"/>
</dbReference>
<keyword evidence="2 4" id="KW-0378">Hydrolase</keyword>
<accession>A0A1T2KW91</accession>
<feature type="domain" description="Nudix hydrolase" evidence="3">
    <location>
        <begin position="39"/>
        <end position="170"/>
    </location>
</feature>
<proteinExistence type="predicted"/>
<dbReference type="EMBL" id="MPRJ01000017">
    <property type="protein sequence ID" value="OOZ37127.1"/>
    <property type="molecule type" value="Genomic_DNA"/>
</dbReference>
<dbReference type="Gene3D" id="3.90.79.10">
    <property type="entry name" value="Nucleoside Triphosphate Pyrophosphohydrolase"/>
    <property type="match status" value="1"/>
</dbReference>
<dbReference type="OrthoDB" id="9806150at2"/>
<dbReference type="GO" id="GO:0006753">
    <property type="term" value="P:nucleoside phosphate metabolic process"/>
    <property type="evidence" value="ECO:0007669"/>
    <property type="project" value="TreeGrafter"/>
</dbReference>
<dbReference type="PROSITE" id="PS51462">
    <property type="entry name" value="NUDIX"/>
    <property type="match status" value="1"/>
</dbReference>
<reference evidence="4 5" key="1">
    <citation type="submission" date="2016-11" db="EMBL/GenBank/DDBJ databases">
        <title>Mixed transmission modes and dynamic genome evolution in an obligate animal-bacterial symbiosis.</title>
        <authorList>
            <person name="Russell S.L."/>
            <person name="Corbett-Detig R.B."/>
            <person name="Cavanaugh C.M."/>
        </authorList>
    </citation>
    <scope>NUCLEOTIDE SEQUENCE [LARGE SCALE GENOMIC DNA]</scope>
    <source>
        <strain evidence="4">Se-Cadez</strain>
    </source>
</reference>
<protein>
    <submittedName>
        <fullName evidence="4">ADP compounds hydrolase NudE</fullName>
    </submittedName>
</protein>
<dbReference type="AlphaFoldDB" id="A0A1T2KW91"/>
<dbReference type="SUPFAM" id="SSF55811">
    <property type="entry name" value="Nudix"/>
    <property type="match status" value="1"/>
</dbReference>
<dbReference type="RefSeq" id="WP_078486201.1">
    <property type="nucleotide sequence ID" value="NZ_MPRJ01000017.1"/>
</dbReference>
<evidence type="ECO:0000313" key="5">
    <source>
        <dbReference type="Proteomes" id="UP000190896"/>
    </source>
</evidence>
<dbReference type="GO" id="GO:0005829">
    <property type="term" value="C:cytosol"/>
    <property type="evidence" value="ECO:0007669"/>
    <property type="project" value="TreeGrafter"/>
</dbReference>
<organism evidence="4 5">
    <name type="scientific">Solemya velesiana gill symbiont</name>
    <dbReference type="NCBI Taxonomy" id="1918948"/>
    <lineage>
        <taxon>Bacteria</taxon>
        <taxon>Pseudomonadati</taxon>
        <taxon>Pseudomonadota</taxon>
        <taxon>Gammaproteobacteria</taxon>
        <taxon>sulfur-oxidizing symbionts</taxon>
    </lineage>
</organism>
<name>A0A1T2KW91_9GAMM</name>
<dbReference type="InterPro" id="IPR020084">
    <property type="entry name" value="NUDIX_hydrolase_CS"/>
</dbReference>
<dbReference type="Proteomes" id="UP000190896">
    <property type="component" value="Unassembled WGS sequence"/>
</dbReference>
<dbReference type="Pfam" id="PF00293">
    <property type="entry name" value="NUDIX"/>
    <property type="match status" value="1"/>
</dbReference>
<dbReference type="GO" id="GO:0019144">
    <property type="term" value="F:ADP-sugar diphosphatase activity"/>
    <property type="evidence" value="ECO:0007669"/>
    <property type="project" value="TreeGrafter"/>
</dbReference>
<evidence type="ECO:0000259" key="3">
    <source>
        <dbReference type="PROSITE" id="PS51462"/>
    </source>
</evidence>
<dbReference type="NCBIfam" id="NF008736">
    <property type="entry name" value="PRK11762.1"/>
    <property type="match status" value="1"/>
</dbReference>